<accession>A0A915HVB4</accession>
<reference evidence="2" key="1">
    <citation type="submission" date="2022-11" db="UniProtKB">
        <authorList>
            <consortium name="WormBaseParasite"/>
        </authorList>
    </citation>
    <scope>IDENTIFICATION</scope>
</reference>
<proteinExistence type="predicted"/>
<dbReference type="WBParaSite" id="nRc.2.0.1.t05482-RA">
    <property type="protein sequence ID" value="nRc.2.0.1.t05482-RA"/>
    <property type="gene ID" value="nRc.2.0.1.g05482"/>
</dbReference>
<evidence type="ECO:0000313" key="2">
    <source>
        <dbReference type="WBParaSite" id="nRc.2.0.1.t05482-RA"/>
    </source>
</evidence>
<protein>
    <submittedName>
        <fullName evidence="2">Uncharacterized protein</fullName>
    </submittedName>
</protein>
<evidence type="ECO:0000313" key="1">
    <source>
        <dbReference type="Proteomes" id="UP000887565"/>
    </source>
</evidence>
<name>A0A915HVB4_ROMCU</name>
<sequence length="146" mass="17100">MLVFDIESENELRFARVYSIVTLQSAYQVFEKTVQGQQGERLLFFAHTLLSLLNYLANLAVEEKVNVFVLSHVVRNEFRYVTGMNARVISWVDLFADELNFLDTTIREALIWEKLFRDIRDPLALSDTKLMQRFRSDCQRVMAADI</sequence>
<dbReference type="Proteomes" id="UP000887565">
    <property type="component" value="Unplaced"/>
</dbReference>
<dbReference type="AlphaFoldDB" id="A0A915HVB4"/>
<organism evidence="1 2">
    <name type="scientific">Romanomermis culicivorax</name>
    <name type="common">Nematode worm</name>
    <dbReference type="NCBI Taxonomy" id="13658"/>
    <lineage>
        <taxon>Eukaryota</taxon>
        <taxon>Metazoa</taxon>
        <taxon>Ecdysozoa</taxon>
        <taxon>Nematoda</taxon>
        <taxon>Enoplea</taxon>
        <taxon>Dorylaimia</taxon>
        <taxon>Mermithida</taxon>
        <taxon>Mermithoidea</taxon>
        <taxon>Mermithidae</taxon>
        <taxon>Romanomermis</taxon>
    </lineage>
</organism>
<keyword evidence="1" id="KW-1185">Reference proteome</keyword>